<dbReference type="RefSeq" id="WP_077931879.1">
    <property type="nucleotide sequence ID" value="NZ_CP014688.1"/>
</dbReference>
<dbReference type="KEGG" id="aper:A0U91_14555"/>
<proteinExistence type="predicted"/>
<dbReference type="EMBL" id="CP014688">
    <property type="protein sequence ID" value="AQT06245.1"/>
    <property type="molecule type" value="Genomic_DNA"/>
</dbReference>
<name>A0A1U9LIF2_9PROT</name>
<gene>
    <name evidence="1" type="ORF">A0U91_14555</name>
</gene>
<evidence type="ECO:0000313" key="2">
    <source>
        <dbReference type="Proteomes" id="UP000189055"/>
    </source>
</evidence>
<geneLocation type="plasmid" evidence="2">
    <name>pac1084_1</name>
</geneLocation>
<keyword evidence="1" id="KW-0614">Plasmid</keyword>
<protein>
    <submittedName>
        <fullName evidence="1">Uncharacterized protein</fullName>
    </submittedName>
</protein>
<evidence type="ECO:0000313" key="1">
    <source>
        <dbReference type="EMBL" id="AQT06245.1"/>
    </source>
</evidence>
<sequence>MPDIDNYWSGMPPGAMSSLAGKHSLRDRVLGNLLTADYSPEKRGWTIAGEQSPEKTTGRLYEYIGPVSLTVTVSTLKDNAATQRVQASVRMFDFQTGADLSRSPHEAQTV</sequence>
<dbReference type="Proteomes" id="UP000189055">
    <property type="component" value="Plasmid pAC1084_1"/>
</dbReference>
<accession>A0A1U9LIF2</accession>
<organism evidence="1 2">
    <name type="scientific">Acetobacter persici</name>
    <dbReference type="NCBI Taxonomy" id="1076596"/>
    <lineage>
        <taxon>Bacteria</taxon>
        <taxon>Pseudomonadati</taxon>
        <taxon>Pseudomonadota</taxon>
        <taxon>Alphaproteobacteria</taxon>
        <taxon>Acetobacterales</taxon>
        <taxon>Acetobacteraceae</taxon>
        <taxon>Acetobacter</taxon>
    </lineage>
</organism>
<reference evidence="1 2" key="1">
    <citation type="submission" date="2016-03" db="EMBL/GenBank/DDBJ databases">
        <title>Acetic acid bacteria sequencing.</title>
        <authorList>
            <person name="Brandt J."/>
            <person name="Jakob F."/>
            <person name="Vogel R.F."/>
        </authorList>
    </citation>
    <scope>NUCLEOTIDE SEQUENCE [LARGE SCALE GENOMIC DNA]</scope>
    <source>
        <strain evidence="1 2">TMW2.1084</strain>
        <plasmid evidence="2">pac1084_1</plasmid>
    </source>
</reference>
<dbReference type="AlphaFoldDB" id="A0A1U9LIF2"/>